<dbReference type="PANTHER" id="PTHR43431:SF7">
    <property type="entry name" value="OXIDOREDUCTASE, SHORT CHAIN DEHYDROGENASE_REDUCTASE FAMILY (AFU_ORTHOLOGUE AFUA_5G14000)"/>
    <property type="match status" value="1"/>
</dbReference>
<dbReference type="Proteomes" id="UP000548685">
    <property type="component" value="Unassembled WGS sequence"/>
</dbReference>
<feature type="region of interest" description="Disordered" evidence="1">
    <location>
        <begin position="256"/>
        <end position="279"/>
    </location>
</feature>
<reference evidence="2 3" key="1">
    <citation type="submission" date="2020-08" db="EMBL/GenBank/DDBJ databases">
        <title>Genomic Encyclopedia of Type Strains, Phase IV (KMG-IV): sequencing the most valuable type-strain genomes for metagenomic binning, comparative biology and taxonomic classification.</title>
        <authorList>
            <person name="Goeker M."/>
        </authorList>
    </citation>
    <scope>NUCLEOTIDE SEQUENCE [LARGE SCALE GENOMIC DNA]</scope>
    <source>
        <strain evidence="2 3">DSM 8510</strain>
    </source>
</reference>
<evidence type="ECO:0000313" key="2">
    <source>
        <dbReference type="EMBL" id="MBB3774080.1"/>
    </source>
</evidence>
<protein>
    <submittedName>
        <fullName evidence="2">NAD(P)-dependent dehydrogenase (Short-subunit alcohol dehydrogenase family)</fullName>
    </submittedName>
</protein>
<proteinExistence type="predicted"/>
<dbReference type="PANTHER" id="PTHR43431">
    <property type="entry name" value="OXIDOREDUCTASE, SHORT CHAIN DEHYDROGENASE/REDUCTASE FAMILY (AFU_ORTHOLOGUE AFUA_5G14000)"/>
    <property type="match status" value="1"/>
</dbReference>
<gene>
    <name evidence="2" type="ORF">FHS52_000023</name>
</gene>
<dbReference type="RefSeq" id="WP_237440676.1">
    <property type="nucleotide sequence ID" value="NZ_BAAADZ010000002.1"/>
</dbReference>
<dbReference type="Gene3D" id="3.40.50.720">
    <property type="entry name" value="NAD(P)-binding Rossmann-like Domain"/>
    <property type="match status" value="1"/>
</dbReference>
<dbReference type="Pfam" id="PF00106">
    <property type="entry name" value="adh_short"/>
    <property type="match status" value="1"/>
</dbReference>
<dbReference type="PRINTS" id="PR00081">
    <property type="entry name" value="GDHRDH"/>
</dbReference>
<name>A0ABR6HTZ2_9SPHN</name>
<evidence type="ECO:0000313" key="3">
    <source>
        <dbReference type="Proteomes" id="UP000548685"/>
    </source>
</evidence>
<sequence length="279" mass="29632">MMTDSRKPVFLVIGAGAGIGGNAAMRFAGGGYHAVLARRSDEEGLARLVGQIEAAGGSASGTLLNAAEDGSIEELVARVEADIGPIHAALYNLGAQIGNRALDQTPHRIFELGWRLGTYGVFRLAHALFPAMVERAKAGAHGTLLVTSATAAVRGNAGQHSHAAAMGGRRMLCQTLNAEFARQGVHVAHVIVDGPVDAPDTLGKLLGDKYEAFKQGKGHEGVIDPATLAETYWHLAHQPRNCWSHEVDVRPWTDTPWWNDNPDPQIDSKGKGFAGPRTD</sequence>
<dbReference type="InterPro" id="IPR036291">
    <property type="entry name" value="NAD(P)-bd_dom_sf"/>
</dbReference>
<organism evidence="2 3">
    <name type="scientific">Erythrobacter ramosus</name>
    <dbReference type="NCBI Taxonomy" id="35811"/>
    <lineage>
        <taxon>Bacteria</taxon>
        <taxon>Pseudomonadati</taxon>
        <taxon>Pseudomonadota</taxon>
        <taxon>Alphaproteobacteria</taxon>
        <taxon>Sphingomonadales</taxon>
        <taxon>Erythrobacteraceae</taxon>
        <taxon>Erythrobacter/Porphyrobacter group</taxon>
        <taxon>Erythrobacter</taxon>
    </lineage>
</organism>
<keyword evidence="3" id="KW-1185">Reference proteome</keyword>
<accession>A0ABR6HTZ2</accession>
<evidence type="ECO:0000256" key="1">
    <source>
        <dbReference type="SAM" id="MobiDB-lite"/>
    </source>
</evidence>
<dbReference type="EMBL" id="JACICE010000001">
    <property type="protein sequence ID" value="MBB3774080.1"/>
    <property type="molecule type" value="Genomic_DNA"/>
</dbReference>
<dbReference type="SUPFAM" id="SSF51735">
    <property type="entry name" value="NAD(P)-binding Rossmann-fold domains"/>
    <property type="match status" value="1"/>
</dbReference>
<dbReference type="InterPro" id="IPR002347">
    <property type="entry name" value="SDR_fam"/>
</dbReference>
<comment type="caution">
    <text evidence="2">The sequence shown here is derived from an EMBL/GenBank/DDBJ whole genome shotgun (WGS) entry which is preliminary data.</text>
</comment>